<accession>A0A495A3S4</accession>
<dbReference type="AlphaFoldDB" id="A0A495A3S4"/>
<feature type="region of interest" description="Disordered" evidence="1">
    <location>
        <begin position="1"/>
        <end position="29"/>
    </location>
</feature>
<reference evidence="2 3" key="1">
    <citation type="submission" date="2018-10" db="EMBL/GenBank/DDBJ databases">
        <title>Kocuria tytouropygialis sp. nov., isolated from the uropygial gland of an American barn owl (Tyto furcata).</title>
        <authorList>
            <person name="Braun M.S."/>
            <person name="Wang E."/>
            <person name="Zimmermann S."/>
            <person name="Wagner H."/>
            <person name="Wink M."/>
        </authorList>
    </citation>
    <scope>NUCLEOTIDE SEQUENCE [LARGE SCALE GENOMIC DNA]</scope>
    <source>
        <strain evidence="2 3">442</strain>
    </source>
</reference>
<dbReference type="InterPro" id="IPR008497">
    <property type="entry name" value="DUF779"/>
</dbReference>
<protein>
    <submittedName>
        <fullName evidence="2">DUF779 domain-containing protein</fullName>
    </submittedName>
</protein>
<dbReference type="Pfam" id="PF05610">
    <property type="entry name" value="DUF779"/>
    <property type="match status" value="1"/>
</dbReference>
<name>A0A495A3S4_9MICC</name>
<gene>
    <name evidence="2" type="ORF">C1C97_010135</name>
</gene>
<proteinExistence type="predicted"/>
<comment type="caution">
    <text evidence="2">The sequence shown here is derived from an EMBL/GenBank/DDBJ whole genome shotgun (WGS) entry which is preliminary data.</text>
</comment>
<dbReference type="EMBL" id="PNJG02000003">
    <property type="protein sequence ID" value="RKQ34186.1"/>
    <property type="molecule type" value="Genomic_DNA"/>
</dbReference>
<evidence type="ECO:0000313" key="2">
    <source>
        <dbReference type="EMBL" id="RKQ34186.1"/>
    </source>
</evidence>
<sequence>MGEQPAQDRPSDTAAMSPPGPDARGIGTAAVGVGSAAERDGVGRGGIEVALEATPAVPGENASRVGFTAAAVELLRELWGTHGPLMFHQSGGCCDGSAPMCFPAGEFRTGSSDVLLGVARLTASDSSALGPVEFWISAEQFEVWRRTRLVIDAVPGRGSGFSMESPTGKRFLTRSELCAVARGTGATPG</sequence>
<keyword evidence="3" id="KW-1185">Reference proteome</keyword>
<dbReference type="Proteomes" id="UP000249516">
    <property type="component" value="Unassembled WGS sequence"/>
</dbReference>
<dbReference type="OrthoDB" id="3725739at2"/>
<evidence type="ECO:0000256" key="1">
    <source>
        <dbReference type="SAM" id="MobiDB-lite"/>
    </source>
</evidence>
<evidence type="ECO:0000313" key="3">
    <source>
        <dbReference type="Proteomes" id="UP000249516"/>
    </source>
</evidence>
<organism evidence="2 3">
    <name type="scientific">Kocuria tytonis</name>
    <dbReference type="NCBI Taxonomy" id="2054280"/>
    <lineage>
        <taxon>Bacteria</taxon>
        <taxon>Bacillati</taxon>
        <taxon>Actinomycetota</taxon>
        <taxon>Actinomycetes</taxon>
        <taxon>Micrococcales</taxon>
        <taxon>Micrococcaceae</taxon>
        <taxon>Kocuria</taxon>
    </lineage>
</organism>